<evidence type="ECO:0000313" key="2">
    <source>
        <dbReference type="Proteomes" id="UP000218615"/>
    </source>
</evidence>
<organism evidence="1 2">
    <name type="scientific">Candidatus Methanoperedens nitratireducens</name>
    <dbReference type="NCBI Taxonomy" id="1392998"/>
    <lineage>
        <taxon>Archaea</taxon>
        <taxon>Methanobacteriati</taxon>
        <taxon>Methanobacteriota</taxon>
        <taxon>Stenosarchaea group</taxon>
        <taxon>Methanomicrobia</taxon>
        <taxon>Methanosarcinales</taxon>
        <taxon>ANME-2 cluster</taxon>
        <taxon>Candidatus Methanoperedentaceae</taxon>
        <taxon>Candidatus Methanoperedens</taxon>
    </lineage>
</organism>
<evidence type="ECO:0000313" key="1">
    <source>
        <dbReference type="EMBL" id="SNQ62139.1"/>
    </source>
</evidence>
<protein>
    <submittedName>
        <fullName evidence="1">Uncharacterized protein</fullName>
    </submittedName>
</protein>
<name>A0A284VSF4_9EURY</name>
<dbReference type="RefSeq" id="WP_096206744.1">
    <property type="nucleotide sequence ID" value="NZ_FZMP01000207.1"/>
</dbReference>
<reference evidence="2" key="1">
    <citation type="submission" date="2017-06" db="EMBL/GenBank/DDBJ databases">
        <authorList>
            <person name="Cremers G."/>
        </authorList>
    </citation>
    <scope>NUCLEOTIDE SEQUENCE [LARGE SCALE GENOMIC DNA]</scope>
</reference>
<keyword evidence="2" id="KW-1185">Reference proteome</keyword>
<sequence length="137" mass="14744">MKKILVVLGVILILTIPALADVGQKARLNGENAVIVKVDQIAWNYGSGDINQDMSVQVTGNYQMIDQDSMTLLGGSLISDSDYSAFVNNTMKGRNVIRIDLDQYGNNSGSGSIGQSINVLVDNNVQTLSQDIIVIID</sequence>
<dbReference type="OrthoDB" id="380562at2157"/>
<dbReference type="AlphaFoldDB" id="A0A284VSF4"/>
<gene>
    <name evidence="1" type="ORF">MNV_60020</name>
</gene>
<proteinExistence type="predicted"/>
<dbReference type="Proteomes" id="UP000218615">
    <property type="component" value="Unassembled WGS sequence"/>
</dbReference>
<dbReference type="EMBL" id="FZMP01000207">
    <property type="protein sequence ID" value="SNQ62139.1"/>
    <property type="molecule type" value="Genomic_DNA"/>
</dbReference>
<accession>A0A284VSF4</accession>